<protein>
    <submittedName>
        <fullName evidence="3">DUF2807 domain-containing protein</fullName>
    </submittedName>
</protein>
<gene>
    <name evidence="3" type="ORF">IFJ75_01950</name>
</gene>
<feature type="domain" description="Putative auto-transporter adhesin head GIN" evidence="2">
    <location>
        <begin position="220"/>
        <end position="311"/>
    </location>
</feature>
<dbReference type="EMBL" id="CP062222">
    <property type="protein sequence ID" value="QTC91721.1"/>
    <property type="molecule type" value="Genomic_DNA"/>
</dbReference>
<dbReference type="InterPro" id="IPR021255">
    <property type="entry name" value="DUF2807"/>
</dbReference>
<feature type="chain" id="PRO_5037011077" evidence="1">
    <location>
        <begin position="27"/>
        <end position="313"/>
    </location>
</feature>
<evidence type="ECO:0000313" key="3">
    <source>
        <dbReference type="EMBL" id="QTC91721.1"/>
    </source>
</evidence>
<keyword evidence="1" id="KW-0732">Signal</keyword>
<dbReference type="Proteomes" id="UP000663918">
    <property type="component" value="Chromosome"/>
</dbReference>
<proteinExistence type="predicted"/>
<evidence type="ECO:0000313" key="4">
    <source>
        <dbReference type="Proteomes" id="UP000663918"/>
    </source>
</evidence>
<keyword evidence="4" id="KW-1185">Reference proteome</keyword>
<sequence length="313" mass="30808">MNFAVVATAASIAVLGVTAVAAPASARDNPEVKVRYAAARMVVIVEDRADVAVEIEGGSANLPRPTVTRVGNEVRINGELGRNPIRNCRSGPATARQPGEGASVEVRNHGRVDLSAAPLIVVRTPRNVDVSTQDSAVFGSVGRGANRVELDSGGCGDWTVANTTGHMELSVGGSGSIRAGTSASLEVLIGGSGRITAGATGDLDASIGGSGTVIVTQATGKVDASIGGSGDIRVGGGRPNAVDAAIGGSGDIIIQGDTGPLDASIAGSGNITVTGAVASLDASLVGGGDVRVGRVTGSVSQSIMGGGRVRIGQ</sequence>
<feature type="signal peptide" evidence="1">
    <location>
        <begin position="1"/>
        <end position="26"/>
    </location>
</feature>
<dbReference type="RefSeq" id="WP_207870899.1">
    <property type="nucleotide sequence ID" value="NZ_CP062222.1"/>
</dbReference>
<dbReference type="Pfam" id="PF10988">
    <property type="entry name" value="DUF2807"/>
    <property type="match status" value="2"/>
</dbReference>
<evidence type="ECO:0000256" key="1">
    <source>
        <dbReference type="SAM" id="SignalP"/>
    </source>
</evidence>
<reference evidence="3" key="1">
    <citation type="submission" date="2020-09" db="EMBL/GenBank/DDBJ databases">
        <title>Brevundimonas sp. LVF2 isolated from a puddle in Goettingen, Germany.</title>
        <authorList>
            <person name="Friedrich I."/>
            <person name="Klassen A."/>
            <person name="Hannes N."/>
            <person name="Schneider D."/>
            <person name="Hertel R."/>
            <person name="Daniel R."/>
        </authorList>
    </citation>
    <scope>NUCLEOTIDE SEQUENCE</scope>
    <source>
        <strain evidence="3">LVF2</strain>
    </source>
</reference>
<dbReference type="AlphaFoldDB" id="A0A975GVQ7"/>
<dbReference type="Gene3D" id="2.160.20.120">
    <property type="match status" value="2"/>
</dbReference>
<feature type="domain" description="Putative auto-transporter adhesin head GIN" evidence="2">
    <location>
        <begin position="40"/>
        <end position="215"/>
    </location>
</feature>
<dbReference type="KEGG" id="bgoe:IFJ75_01950"/>
<name>A0A975GVQ7_9CAUL</name>
<organism evidence="3 4">
    <name type="scientific">Brevundimonas goettingensis</name>
    <dbReference type="NCBI Taxonomy" id="2774190"/>
    <lineage>
        <taxon>Bacteria</taxon>
        <taxon>Pseudomonadati</taxon>
        <taxon>Pseudomonadota</taxon>
        <taxon>Alphaproteobacteria</taxon>
        <taxon>Caulobacterales</taxon>
        <taxon>Caulobacteraceae</taxon>
        <taxon>Brevundimonas</taxon>
    </lineage>
</organism>
<evidence type="ECO:0000259" key="2">
    <source>
        <dbReference type="Pfam" id="PF10988"/>
    </source>
</evidence>
<accession>A0A975GVQ7</accession>